<gene>
    <name evidence="2" type="ORF">ACEZDE_30935</name>
</gene>
<organism evidence="2 3">
    <name type="scientific">Streptacidiphilus cavernicola</name>
    <dbReference type="NCBI Taxonomy" id="3342716"/>
    <lineage>
        <taxon>Bacteria</taxon>
        <taxon>Bacillati</taxon>
        <taxon>Actinomycetota</taxon>
        <taxon>Actinomycetes</taxon>
        <taxon>Kitasatosporales</taxon>
        <taxon>Streptomycetaceae</taxon>
        <taxon>Streptacidiphilus</taxon>
    </lineage>
</organism>
<evidence type="ECO:0000313" key="2">
    <source>
        <dbReference type="EMBL" id="MFC1421025.1"/>
    </source>
</evidence>
<keyword evidence="3" id="KW-1185">Reference proteome</keyword>
<name>A0ABV6W4W1_9ACTN</name>
<feature type="chain" id="PRO_5046240919" description="Peptidase inhibitor family I36" evidence="1">
    <location>
        <begin position="28"/>
        <end position="153"/>
    </location>
</feature>
<feature type="signal peptide" evidence="1">
    <location>
        <begin position="1"/>
        <end position="27"/>
    </location>
</feature>
<keyword evidence="1" id="KW-0732">Signal</keyword>
<evidence type="ECO:0000313" key="3">
    <source>
        <dbReference type="Proteomes" id="UP001592531"/>
    </source>
</evidence>
<evidence type="ECO:0008006" key="4">
    <source>
        <dbReference type="Google" id="ProtNLM"/>
    </source>
</evidence>
<evidence type="ECO:0000256" key="1">
    <source>
        <dbReference type="SAM" id="SignalP"/>
    </source>
</evidence>
<proteinExistence type="predicted"/>
<dbReference type="RefSeq" id="WP_380543412.1">
    <property type="nucleotide sequence ID" value="NZ_JBHFAB010000032.1"/>
</dbReference>
<sequence length="153" mass="16009">MRVRLISAAAAVATAGAVLLSAVPAQAVPTWGCFNAAGTSYDSITCLWFNSGQQGSSTAFWFNGGVNGTEGTGTSNVPNLLPYTFMSSGAGQNQSVKNHAATASNTYSTAVVKTNIWYNSNYGGAVYQLLPGDAPYRLGNGLYNQDASLSWQY</sequence>
<dbReference type="EMBL" id="JBHFAB010000032">
    <property type="protein sequence ID" value="MFC1421025.1"/>
    <property type="molecule type" value="Genomic_DNA"/>
</dbReference>
<reference evidence="2 3" key="1">
    <citation type="submission" date="2024-09" db="EMBL/GenBank/DDBJ databases">
        <authorList>
            <person name="Lee S.D."/>
        </authorList>
    </citation>
    <scope>NUCLEOTIDE SEQUENCE [LARGE SCALE GENOMIC DNA]</scope>
    <source>
        <strain evidence="2 3">N8-3</strain>
    </source>
</reference>
<protein>
    <recommendedName>
        <fullName evidence="4">Peptidase inhibitor family I36</fullName>
    </recommendedName>
</protein>
<dbReference type="Proteomes" id="UP001592531">
    <property type="component" value="Unassembled WGS sequence"/>
</dbReference>
<comment type="caution">
    <text evidence="2">The sequence shown here is derived from an EMBL/GenBank/DDBJ whole genome shotgun (WGS) entry which is preliminary data.</text>
</comment>
<accession>A0ABV6W4W1</accession>